<comment type="caution">
    <text evidence="6">The sequence shown here is derived from an EMBL/GenBank/DDBJ whole genome shotgun (WGS) entry which is preliminary data.</text>
</comment>
<dbReference type="Pfam" id="PF02561">
    <property type="entry name" value="FliS"/>
    <property type="match status" value="1"/>
</dbReference>
<gene>
    <name evidence="6" type="primary">fliS_9</name>
    <name evidence="6" type="ORF">SDC9_85460</name>
</gene>
<sequence>MNLANTANAYKTQQIMTASPEELTLMLYNGAIRFVNESMRALEQGDKAKSHSANLRAQDIVREFMSTLDMKLEISKTWMALYDYIEYCLIQGNIKKDSQQLAEAKNMLTEMRDTWVEAMKLARTNRAVAR</sequence>
<evidence type="ECO:0000256" key="2">
    <source>
        <dbReference type="ARBA" id="ARBA00008787"/>
    </source>
</evidence>
<dbReference type="EMBL" id="VSSQ01008422">
    <property type="protein sequence ID" value="MPM38830.1"/>
    <property type="molecule type" value="Genomic_DNA"/>
</dbReference>
<evidence type="ECO:0000256" key="4">
    <source>
        <dbReference type="ARBA" id="ARBA00022795"/>
    </source>
</evidence>
<dbReference type="CDD" id="cd16098">
    <property type="entry name" value="FliS"/>
    <property type="match status" value="1"/>
</dbReference>
<keyword evidence="6" id="KW-0966">Cell projection</keyword>
<dbReference type="Gene3D" id="1.20.120.340">
    <property type="entry name" value="Flagellar protein FliS"/>
    <property type="match status" value="1"/>
</dbReference>
<dbReference type="NCBIfam" id="TIGR00208">
    <property type="entry name" value="fliS"/>
    <property type="match status" value="1"/>
</dbReference>
<keyword evidence="6" id="KW-0282">Flagellum</keyword>
<dbReference type="SUPFAM" id="SSF101116">
    <property type="entry name" value="Flagellar export chaperone FliS"/>
    <property type="match status" value="1"/>
</dbReference>
<keyword evidence="5" id="KW-0143">Chaperone</keyword>
<dbReference type="PANTHER" id="PTHR34773:SF1">
    <property type="entry name" value="FLAGELLAR SECRETION CHAPERONE FLIS"/>
    <property type="match status" value="1"/>
</dbReference>
<dbReference type="InterPro" id="IPR036584">
    <property type="entry name" value="FliS_sf"/>
</dbReference>
<dbReference type="AlphaFoldDB" id="A0A644ZD89"/>
<keyword evidence="4" id="KW-1005">Bacterial flagellum biogenesis</keyword>
<evidence type="ECO:0000256" key="1">
    <source>
        <dbReference type="ARBA" id="ARBA00004514"/>
    </source>
</evidence>
<proteinExistence type="inferred from homology"/>
<organism evidence="6">
    <name type="scientific">bioreactor metagenome</name>
    <dbReference type="NCBI Taxonomy" id="1076179"/>
    <lineage>
        <taxon>unclassified sequences</taxon>
        <taxon>metagenomes</taxon>
        <taxon>ecological metagenomes</taxon>
    </lineage>
</organism>
<comment type="subcellular location">
    <subcellularLocation>
        <location evidence="1">Cytoplasm</location>
        <location evidence="1">Cytosol</location>
    </subcellularLocation>
</comment>
<dbReference type="GO" id="GO:0044780">
    <property type="term" value="P:bacterial-type flagellum assembly"/>
    <property type="evidence" value="ECO:0007669"/>
    <property type="project" value="InterPro"/>
</dbReference>
<evidence type="ECO:0000256" key="5">
    <source>
        <dbReference type="ARBA" id="ARBA00023186"/>
    </source>
</evidence>
<protein>
    <submittedName>
        <fullName evidence="6">Flagellar secretion chaperone FliS</fullName>
    </submittedName>
</protein>
<dbReference type="InterPro" id="IPR003713">
    <property type="entry name" value="FliS"/>
</dbReference>
<keyword evidence="3" id="KW-0963">Cytoplasm</keyword>
<name>A0A644ZD89_9ZZZZ</name>
<accession>A0A644ZD89</accession>
<reference evidence="6" key="1">
    <citation type="submission" date="2019-08" db="EMBL/GenBank/DDBJ databases">
        <authorList>
            <person name="Kucharzyk K."/>
            <person name="Murdoch R.W."/>
            <person name="Higgins S."/>
            <person name="Loffler F."/>
        </authorList>
    </citation>
    <scope>NUCLEOTIDE SEQUENCE</scope>
</reference>
<dbReference type="GO" id="GO:0071973">
    <property type="term" value="P:bacterial-type flagellum-dependent cell motility"/>
    <property type="evidence" value="ECO:0007669"/>
    <property type="project" value="TreeGrafter"/>
</dbReference>
<dbReference type="PIRSF" id="PIRSF039090">
    <property type="entry name" value="Flis"/>
    <property type="match status" value="1"/>
</dbReference>
<evidence type="ECO:0000256" key="3">
    <source>
        <dbReference type="ARBA" id="ARBA00022490"/>
    </source>
</evidence>
<comment type="similarity">
    <text evidence="2">Belongs to the FliS family.</text>
</comment>
<dbReference type="GO" id="GO:0005829">
    <property type="term" value="C:cytosol"/>
    <property type="evidence" value="ECO:0007669"/>
    <property type="project" value="UniProtKB-SubCell"/>
</dbReference>
<evidence type="ECO:0000313" key="6">
    <source>
        <dbReference type="EMBL" id="MPM38830.1"/>
    </source>
</evidence>
<keyword evidence="6" id="KW-0969">Cilium</keyword>
<dbReference type="PANTHER" id="PTHR34773">
    <property type="entry name" value="FLAGELLAR SECRETION CHAPERONE FLIS"/>
    <property type="match status" value="1"/>
</dbReference>